<reference evidence="3" key="1">
    <citation type="journal article" date="2019" name="Int. J. Syst. Evol. Microbiol.">
        <title>The Global Catalogue of Microorganisms (GCM) 10K type strain sequencing project: providing services to taxonomists for standard genome sequencing and annotation.</title>
        <authorList>
            <consortium name="The Broad Institute Genomics Platform"/>
            <consortium name="The Broad Institute Genome Sequencing Center for Infectious Disease"/>
            <person name="Wu L."/>
            <person name="Ma J."/>
        </authorList>
    </citation>
    <scope>NUCLEOTIDE SEQUENCE [LARGE SCALE GENOMIC DNA]</scope>
    <source>
        <strain evidence="3">TISTR 1858</strain>
    </source>
</reference>
<evidence type="ECO:0000313" key="2">
    <source>
        <dbReference type="EMBL" id="MFD2630040.1"/>
    </source>
</evidence>
<dbReference type="Proteomes" id="UP001597451">
    <property type="component" value="Unassembled WGS sequence"/>
</dbReference>
<evidence type="ECO:0000313" key="3">
    <source>
        <dbReference type="Proteomes" id="UP001597451"/>
    </source>
</evidence>
<keyword evidence="1" id="KW-0472">Membrane</keyword>
<name>A0ABW5Q367_9BACI</name>
<keyword evidence="3" id="KW-1185">Reference proteome</keyword>
<protein>
    <submittedName>
        <fullName evidence="2">DUF2812 domain-containing protein</fullName>
    </submittedName>
</protein>
<proteinExistence type="predicted"/>
<dbReference type="EMBL" id="JBHUMX010000041">
    <property type="protein sequence ID" value="MFD2630040.1"/>
    <property type="molecule type" value="Genomic_DNA"/>
</dbReference>
<feature type="transmembrane region" description="Helical" evidence="1">
    <location>
        <begin position="149"/>
        <end position="176"/>
    </location>
</feature>
<gene>
    <name evidence="2" type="ORF">ACFSUN_14735</name>
</gene>
<feature type="transmembrane region" description="Helical" evidence="1">
    <location>
        <begin position="110"/>
        <end position="129"/>
    </location>
</feature>
<keyword evidence="1" id="KW-1133">Transmembrane helix</keyword>
<organism evidence="2 3">
    <name type="scientific">Oceanobacillus kapialis</name>
    <dbReference type="NCBI Taxonomy" id="481353"/>
    <lineage>
        <taxon>Bacteria</taxon>
        <taxon>Bacillati</taxon>
        <taxon>Bacillota</taxon>
        <taxon>Bacilli</taxon>
        <taxon>Bacillales</taxon>
        <taxon>Bacillaceae</taxon>
        <taxon>Oceanobacillus</taxon>
    </lineage>
</organism>
<keyword evidence="1" id="KW-0812">Transmembrane</keyword>
<accession>A0ABW5Q367</accession>
<comment type="caution">
    <text evidence="2">The sequence shown here is derived from an EMBL/GenBank/DDBJ whole genome shotgun (WGS) entry which is preliminary data.</text>
</comment>
<dbReference type="RefSeq" id="WP_379562884.1">
    <property type="nucleotide sequence ID" value="NZ_JBHUMX010000041.1"/>
</dbReference>
<evidence type="ECO:0000256" key="1">
    <source>
        <dbReference type="SAM" id="Phobius"/>
    </source>
</evidence>
<dbReference type="InterPro" id="IPR021359">
    <property type="entry name" value="DUF2812"/>
</dbReference>
<dbReference type="Pfam" id="PF11193">
    <property type="entry name" value="DUF2812"/>
    <property type="match status" value="1"/>
</dbReference>
<sequence length="188" mass="22640">MKRFKLLLDIEKEEKWLNEQLQEGYRCTNISGLGVYTFEKTGERYVMRLDYQDNLSKEELDEYKGIYEDFGWNYMKGSRLSGIKYWQKEEDGRNEIFSDRQSKGNYYKRLMRYSFWLGTLSLAFAFMLYSDIDLYHQGLWGMEGRLFWVALLFETPFVMLKLAPVILAVVFANSYFKSYRKYSMLVEK</sequence>